<dbReference type="InterPro" id="IPR006938">
    <property type="entry name" value="DUF624"/>
</dbReference>
<proteinExistence type="predicted"/>
<keyword evidence="1" id="KW-0472">Membrane</keyword>
<comment type="caution">
    <text evidence="2">The sequence shown here is derived from an EMBL/GenBank/DDBJ whole genome shotgun (WGS) entry which is preliminary data.</text>
</comment>
<keyword evidence="1" id="KW-0812">Transmembrane</keyword>
<protein>
    <recommendedName>
        <fullName evidence="4">DUF624 domain-containing protein</fullName>
    </recommendedName>
</protein>
<dbReference type="RefSeq" id="WP_191271134.1">
    <property type="nucleotide sequence ID" value="NZ_BNDS01000004.1"/>
</dbReference>
<name>A0ABQ3N904_9BACI</name>
<feature type="transmembrane region" description="Helical" evidence="1">
    <location>
        <begin position="145"/>
        <end position="166"/>
    </location>
</feature>
<dbReference type="EMBL" id="BNDS01000004">
    <property type="protein sequence ID" value="GHH97856.1"/>
    <property type="molecule type" value="Genomic_DNA"/>
</dbReference>
<evidence type="ECO:0000313" key="3">
    <source>
        <dbReference type="Proteomes" id="UP000637074"/>
    </source>
</evidence>
<feature type="transmembrane region" description="Helical" evidence="1">
    <location>
        <begin position="20"/>
        <end position="43"/>
    </location>
</feature>
<dbReference type="Proteomes" id="UP000637074">
    <property type="component" value="Unassembled WGS sequence"/>
</dbReference>
<reference evidence="2 3" key="1">
    <citation type="journal article" date="2022" name="Int. J. Syst. Evol. Microbiol.">
        <title>Neobacillus kokaensis sp. nov., isolated from soil.</title>
        <authorList>
            <person name="Yuki K."/>
            <person name="Matsubara H."/>
            <person name="Yamaguchi S."/>
        </authorList>
    </citation>
    <scope>NUCLEOTIDE SEQUENCE [LARGE SCALE GENOMIC DNA]</scope>
    <source>
        <strain evidence="2 3">LOB 377</strain>
    </source>
</reference>
<feature type="transmembrane region" description="Helical" evidence="1">
    <location>
        <begin position="70"/>
        <end position="89"/>
    </location>
</feature>
<evidence type="ECO:0000256" key="1">
    <source>
        <dbReference type="SAM" id="Phobius"/>
    </source>
</evidence>
<evidence type="ECO:0000313" key="2">
    <source>
        <dbReference type="EMBL" id="GHH97856.1"/>
    </source>
</evidence>
<gene>
    <name evidence="2" type="primary">yesL</name>
    <name evidence="2" type="ORF">AM1BK_13990</name>
</gene>
<evidence type="ECO:0008006" key="4">
    <source>
        <dbReference type="Google" id="ProtNLM"/>
    </source>
</evidence>
<sequence>MDGKLYKTMEFWMNIFLLNILWLLMCIPIVTIFPATTAMFAVLREWKTQRDIRVFSAYVRFLKENFKQSFLIGVVWLIFTGLLLGDLIITNQLNSNLKYILFSFFFLLTILYLFVFITIFPVMAHYQVSWKGAIKNAFLLSIAKLHYTILSLIIMASAVLLCFYFPGATLLSFSTSAFLINALVSRGFQQGNEAQTDEQTTGMSLKKIHTSAVRS</sequence>
<keyword evidence="3" id="KW-1185">Reference proteome</keyword>
<feature type="transmembrane region" description="Helical" evidence="1">
    <location>
        <begin position="101"/>
        <end position="124"/>
    </location>
</feature>
<organism evidence="2 3">
    <name type="scientific">Neobacillus kokaensis</name>
    <dbReference type="NCBI Taxonomy" id="2759023"/>
    <lineage>
        <taxon>Bacteria</taxon>
        <taxon>Bacillati</taxon>
        <taxon>Bacillota</taxon>
        <taxon>Bacilli</taxon>
        <taxon>Bacillales</taxon>
        <taxon>Bacillaceae</taxon>
        <taxon>Neobacillus</taxon>
    </lineage>
</organism>
<accession>A0ABQ3N904</accession>
<dbReference type="Pfam" id="PF04854">
    <property type="entry name" value="DUF624"/>
    <property type="match status" value="1"/>
</dbReference>
<keyword evidence="1" id="KW-1133">Transmembrane helix</keyword>